<dbReference type="InterPro" id="IPR017853">
    <property type="entry name" value="GH"/>
</dbReference>
<feature type="active site" description="Nucleophile" evidence="4">
    <location>
        <position position="277"/>
    </location>
</feature>
<dbReference type="EMBL" id="JACCBB010000001">
    <property type="protein sequence ID" value="NYD24748.1"/>
    <property type="molecule type" value="Genomic_DNA"/>
</dbReference>
<protein>
    <recommendedName>
        <fullName evidence="6">GH26 domain-containing protein</fullName>
    </recommendedName>
</protein>
<comment type="similarity">
    <text evidence="1 4">Belongs to the glycosyl hydrolase 26 family.</text>
</comment>
<evidence type="ECO:0000313" key="8">
    <source>
        <dbReference type="Proteomes" id="UP000521922"/>
    </source>
</evidence>
<comment type="caution">
    <text evidence="7">The sequence shown here is derived from an EMBL/GenBank/DDBJ whole genome shotgun (WGS) entry which is preliminary data.</text>
</comment>
<dbReference type="GO" id="GO:0016985">
    <property type="term" value="F:mannan endo-1,4-beta-mannosidase activity"/>
    <property type="evidence" value="ECO:0007669"/>
    <property type="project" value="InterPro"/>
</dbReference>
<keyword evidence="5" id="KW-0732">Signal</keyword>
<keyword evidence="3 4" id="KW-0326">Glycosidase</keyword>
<dbReference type="PANTHER" id="PTHR40079:SF4">
    <property type="entry name" value="GH26 DOMAIN-CONTAINING PROTEIN-RELATED"/>
    <property type="match status" value="1"/>
</dbReference>
<name>A0A7Y9DQC1_9ACTN</name>
<evidence type="ECO:0000256" key="4">
    <source>
        <dbReference type="PROSITE-ProRule" id="PRU01100"/>
    </source>
</evidence>
<keyword evidence="2 4" id="KW-0378">Hydrolase</keyword>
<dbReference type="RefSeq" id="WP_179755357.1">
    <property type="nucleotide sequence ID" value="NZ_BAAAGN010000013.1"/>
</dbReference>
<feature type="active site" description="Proton donor" evidence="4">
    <location>
        <position position="161"/>
    </location>
</feature>
<organism evidence="7 8">
    <name type="scientific">Kineococcus aurantiacus</name>
    <dbReference type="NCBI Taxonomy" id="37633"/>
    <lineage>
        <taxon>Bacteria</taxon>
        <taxon>Bacillati</taxon>
        <taxon>Actinomycetota</taxon>
        <taxon>Actinomycetes</taxon>
        <taxon>Kineosporiales</taxon>
        <taxon>Kineosporiaceae</taxon>
        <taxon>Kineococcus</taxon>
    </lineage>
</organism>
<evidence type="ECO:0000256" key="5">
    <source>
        <dbReference type="SAM" id="SignalP"/>
    </source>
</evidence>
<proteinExistence type="inferred from homology"/>
<evidence type="ECO:0000313" key="7">
    <source>
        <dbReference type="EMBL" id="NYD24748.1"/>
    </source>
</evidence>
<dbReference type="Gene3D" id="3.20.20.80">
    <property type="entry name" value="Glycosidases"/>
    <property type="match status" value="1"/>
</dbReference>
<evidence type="ECO:0000259" key="6">
    <source>
        <dbReference type="PROSITE" id="PS51764"/>
    </source>
</evidence>
<dbReference type="InterPro" id="IPR000805">
    <property type="entry name" value="Glyco_hydro_26"/>
</dbReference>
<dbReference type="InterPro" id="IPR022790">
    <property type="entry name" value="GH26_dom"/>
</dbReference>
<evidence type="ECO:0000256" key="1">
    <source>
        <dbReference type="ARBA" id="ARBA00007754"/>
    </source>
</evidence>
<dbReference type="GO" id="GO:0006080">
    <property type="term" value="P:substituted mannan metabolic process"/>
    <property type="evidence" value="ECO:0007669"/>
    <property type="project" value="InterPro"/>
</dbReference>
<dbReference type="Proteomes" id="UP000521922">
    <property type="component" value="Unassembled WGS sequence"/>
</dbReference>
<feature type="signal peptide" evidence="5">
    <location>
        <begin position="1"/>
        <end position="44"/>
    </location>
</feature>
<dbReference type="PANTHER" id="PTHR40079">
    <property type="entry name" value="MANNAN ENDO-1,4-BETA-MANNOSIDASE E-RELATED"/>
    <property type="match status" value="1"/>
</dbReference>
<dbReference type="PROSITE" id="PS51764">
    <property type="entry name" value="GH26"/>
    <property type="match status" value="1"/>
</dbReference>
<dbReference type="AlphaFoldDB" id="A0A7Y9DQC1"/>
<gene>
    <name evidence="7" type="ORF">BJ968_004288</name>
</gene>
<feature type="chain" id="PRO_5030570947" description="GH26 domain-containing protein" evidence="5">
    <location>
        <begin position="45"/>
        <end position="344"/>
    </location>
</feature>
<accession>A0A7Y9DQC1</accession>
<reference evidence="7 8" key="1">
    <citation type="submission" date="2020-07" db="EMBL/GenBank/DDBJ databases">
        <title>Sequencing the genomes of 1000 actinobacteria strains.</title>
        <authorList>
            <person name="Klenk H.-P."/>
        </authorList>
    </citation>
    <scope>NUCLEOTIDE SEQUENCE [LARGE SCALE GENOMIC DNA]</scope>
    <source>
        <strain evidence="7 8">DSM 7487</strain>
    </source>
</reference>
<evidence type="ECO:0000256" key="3">
    <source>
        <dbReference type="ARBA" id="ARBA00023295"/>
    </source>
</evidence>
<evidence type="ECO:0000256" key="2">
    <source>
        <dbReference type="ARBA" id="ARBA00022801"/>
    </source>
</evidence>
<dbReference type="SUPFAM" id="SSF51445">
    <property type="entry name" value="(Trans)glycosidases"/>
    <property type="match status" value="1"/>
</dbReference>
<sequence length="344" mass="36839">MSTPVTTPVTTPARHHRRTVRALAAGALALVAGLPLLTASPAGAASAGTPGDRSPHWLSGRSGTVRGAAEITATWADDDGAAVSMRQLDAGAELGAWCGSLDVAVGAFSTGGWAQAAAGGHDEVWRRSLTVLRDKWSALQERCRRDGDASANRLFVRFAHEANGDWYDWSFGDTDPEVVKAAWARYRRLQREVLPAAQLVMSVNRESVGSSRPWTDYFPGSDVVDVLGVDYYNQFPYVATQARWDASVDDTSGGEPVGLGAHLDFARSVGLPLSVGEWSGNAENGDSPVFVENMHRFFVEHGGSGAGQVLYEVQFNVDRDGGRWSLTPGSTRMPRSAQAYAALF</sequence>
<dbReference type="Pfam" id="PF02156">
    <property type="entry name" value="Glyco_hydro_26"/>
    <property type="match status" value="1"/>
</dbReference>
<feature type="domain" description="GH26" evidence="6">
    <location>
        <begin position="25"/>
        <end position="344"/>
    </location>
</feature>
<keyword evidence="8" id="KW-1185">Reference proteome</keyword>